<gene>
    <name evidence="2" type="ORF">CINCED_3A023367</name>
</gene>
<dbReference type="AlphaFoldDB" id="A0A5E4MLZ2"/>
<evidence type="ECO:0000313" key="3">
    <source>
        <dbReference type="Proteomes" id="UP000325440"/>
    </source>
</evidence>
<dbReference type="OrthoDB" id="6604673at2759"/>
<reference evidence="2 3" key="1">
    <citation type="submission" date="2019-08" db="EMBL/GenBank/DDBJ databases">
        <authorList>
            <person name="Alioto T."/>
            <person name="Alioto T."/>
            <person name="Gomez Garrido J."/>
        </authorList>
    </citation>
    <scope>NUCLEOTIDE SEQUENCE [LARGE SCALE GENOMIC DNA]</scope>
</reference>
<evidence type="ECO:0000256" key="1">
    <source>
        <dbReference type="SAM" id="MobiDB-lite"/>
    </source>
</evidence>
<sequence>MQIARIMAEAYRTCTLDPADSDTNGAEFKRQDSYAVGREERAMPFGMGDLRVWDPRSRHGAVLDAIAGKLFDVYARFWTRAARAAAQNERSRPSVTKSTGEGLADRGPTAMPGIRDLVEIVVAVRDALSGHHRRRHDDDRDLGTGPAVAAVASKTHARQGRRLRVEVMPTHVEDRSSRADGQPPAVRRESTRELRKRLALVTDRLKLVDKEKRDLMVAVHRVRLDPSVTLLRATLDKERKKNVRLQSVVDEMFAATRTVRNCPLCDLYTNADIN</sequence>
<organism evidence="2 3">
    <name type="scientific">Cinara cedri</name>
    <dbReference type="NCBI Taxonomy" id="506608"/>
    <lineage>
        <taxon>Eukaryota</taxon>
        <taxon>Metazoa</taxon>
        <taxon>Ecdysozoa</taxon>
        <taxon>Arthropoda</taxon>
        <taxon>Hexapoda</taxon>
        <taxon>Insecta</taxon>
        <taxon>Pterygota</taxon>
        <taxon>Neoptera</taxon>
        <taxon>Paraneoptera</taxon>
        <taxon>Hemiptera</taxon>
        <taxon>Sternorrhyncha</taxon>
        <taxon>Aphidomorpha</taxon>
        <taxon>Aphidoidea</taxon>
        <taxon>Aphididae</taxon>
        <taxon>Lachninae</taxon>
        <taxon>Cinara</taxon>
    </lineage>
</organism>
<accession>A0A5E4MLZ2</accession>
<feature type="region of interest" description="Disordered" evidence="1">
    <location>
        <begin position="85"/>
        <end position="110"/>
    </location>
</feature>
<name>A0A5E4MLZ2_9HEMI</name>
<proteinExistence type="predicted"/>
<evidence type="ECO:0000313" key="2">
    <source>
        <dbReference type="EMBL" id="VVC30887.1"/>
    </source>
</evidence>
<dbReference type="Proteomes" id="UP000325440">
    <property type="component" value="Unassembled WGS sequence"/>
</dbReference>
<dbReference type="EMBL" id="CABPRJ010000547">
    <property type="protein sequence ID" value="VVC30887.1"/>
    <property type="molecule type" value="Genomic_DNA"/>
</dbReference>
<protein>
    <submittedName>
        <fullName evidence="2">Uncharacterized protein</fullName>
    </submittedName>
</protein>
<feature type="region of interest" description="Disordered" evidence="1">
    <location>
        <begin position="170"/>
        <end position="192"/>
    </location>
</feature>
<keyword evidence="3" id="KW-1185">Reference proteome</keyword>